<accession>A0A7R9B4J1</accession>
<evidence type="ECO:0000256" key="1">
    <source>
        <dbReference type="SAM" id="Coils"/>
    </source>
</evidence>
<reference evidence="3" key="1">
    <citation type="submission" date="2020-11" db="EMBL/GenBank/DDBJ databases">
        <authorList>
            <person name="Tran Van P."/>
        </authorList>
    </citation>
    <scope>NUCLEOTIDE SEQUENCE</scope>
</reference>
<feature type="region of interest" description="Disordered" evidence="2">
    <location>
        <begin position="157"/>
        <end position="199"/>
    </location>
</feature>
<evidence type="ECO:0000313" key="3">
    <source>
        <dbReference type="EMBL" id="CAD7265834.1"/>
    </source>
</evidence>
<dbReference type="AlphaFoldDB" id="A0A7R9B4J1"/>
<gene>
    <name evidence="3" type="ORF">TSIB3V08_LOCUS9864</name>
</gene>
<organism evidence="3">
    <name type="scientific">Timema shepardi</name>
    <name type="common">Walking stick</name>
    <dbReference type="NCBI Taxonomy" id="629360"/>
    <lineage>
        <taxon>Eukaryota</taxon>
        <taxon>Metazoa</taxon>
        <taxon>Ecdysozoa</taxon>
        <taxon>Arthropoda</taxon>
        <taxon>Hexapoda</taxon>
        <taxon>Insecta</taxon>
        <taxon>Pterygota</taxon>
        <taxon>Neoptera</taxon>
        <taxon>Polyneoptera</taxon>
        <taxon>Phasmatodea</taxon>
        <taxon>Timematodea</taxon>
        <taxon>Timematoidea</taxon>
        <taxon>Timematidae</taxon>
        <taxon>Timema</taxon>
    </lineage>
</organism>
<keyword evidence="1" id="KW-0175">Coiled coil</keyword>
<protein>
    <submittedName>
        <fullName evidence="3">Uncharacterized protein</fullName>
    </submittedName>
</protein>
<dbReference type="EMBL" id="OC006021">
    <property type="protein sequence ID" value="CAD7265834.1"/>
    <property type="molecule type" value="Genomic_DNA"/>
</dbReference>
<evidence type="ECO:0000256" key="2">
    <source>
        <dbReference type="SAM" id="MobiDB-lite"/>
    </source>
</evidence>
<name>A0A7R9B4J1_TIMSH</name>
<feature type="compositionally biased region" description="Low complexity" evidence="2">
    <location>
        <begin position="184"/>
        <end position="199"/>
    </location>
</feature>
<proteinExistence type="predicted"/>
<feature type="region of interest" description="Disordered" evidence="2">
    <location>
        <begin position="34"/>
        <end position="54"/>
    </location>
</feature>
<sequence length="309" mass="34431">MLVVLSCSTAEDGEIEARSSVGCWEKFKSQARKQKQLERQHSMKTGGGEPYKTSPAGDELAAQVLTIQPWLDEEIVTPWDSDARYLEDAALVHTINYPETNTSTSTTSDPHIPIRSVTPQPSTSNETLSLSIQTQTPLISIQSVPGPSTIGENVFLTSNSTSLPPPSQSPRVPESMQHSSCGNPASVPTPLTSTPSTSSALKVLKRAARSRPSSSNTFVEAEIELRSRKFEEELKCMRETHKKKLDNEALLHAARSRYEVRLLEHQEQLQVIRLEREKLMLERERHALRAAKLDVEIKELELARARDNL</sequence>
<feature type="coiled-coil region" evidence="1">
    <location>
        <begin position="262"/>
        <end position="308"/>
    </location>
</feature>